<reference evidence="1 2" key="1">
    <citation type="journal article" date="2015" name="Nature">
        <title>rRNA introns, odd ribosomes, and small enigmatic genomes across a large radiation of phyla.</title>
        <authorList>
            <person name="Brown C.T."/>
            <person name="Hug L.A."/>
            <person name="Thomas B.C."/>
            <person name="Sharon I."/>
            <person name="Castelle C.J."/>
            <person name="Singh A."/>
            <person name="Wilkins M.J."/>
            <person name="Williams K.H."/>
            <person name="Banfield J.F."/>
        </authorList>
    </citation>
    <scope>NUCLEOTIDE SEQUENCE [LARGE SCALE GENOMIC DNA]</scope>
</reference>
<evidence type="ECO:0000313" key="2">
    <source>
        <dbReference type="Proteomes" id="UP000034457"/>
    </source>
</evidence>
<name>A0A0G0C9A1_9BACT</name>
<proteinExistence type="predicted"/>
<accession>A0A0G0C9A1</accession>
<gene>
    <name evidence="1" type="ORF">UR68_C0013G0019</name>
</gene>
<protein>
    <submittedName>
        <fullName evidence="1">Uncharacterized protein</fullName>
    </submittedName>
</protein>
<comment type="caution">
    <text evidence="1">The sequence shown here is derived from an EMBL/GenBank/DDBJ whole genome shotgun (WGS) entry which is preliminary data.</text>
</comment>
<evidence type="ECO:0000313" key="1">
    <source>
        <dbReference type="EMBL" id="KKP72706.1"/>
    </source>
</evidence>
<dbReference type="AlphaFoldDB" id="A0A0G0C9A1"/>
<dbReference type="EMBL" id="LBQC01000013">
    <property type="protein sequence ID" value="KKP72706.1"/>
    <property type="molecule type" value="Genomic_DNA"/>
</dbReference>
<organism evidence="1 2">
    <name type="scientific">Candidatus Roizmanbacteria bacterium GW2011_GWA2_35_19</name>
    <dbReference type="NCBI Taxonomy" id="1618478"/>
    <lineage>
        <taxon>Bacteria</taxon>
        <taxon>Candidatus Roizmaniibacteriota</taxon>
    </lineage>
</organism>
<sequence length="130" mass="14744">MKILVFTEGTVLMHALAKGVSREERVRQSKAAIIQRILPFKASPGSVNDLENYIPVGNAVENDWQNLYFRKQGENYKNVAEKLLPDVLIEDDCESIGGEKEMVYPHIKEELKSKIKSVVIKEFEGIDNLP</sequence>
<dbReference type="Proteomes" id="UP000034457">
    <property type="component" value="Unassembled WGS sequence"/>
</dbReference>